<feature type="region of interest" description="Disordered" evidence="1">
    <location>
        <begin position="1"/>
        <end position="21"/>
    </location>
</feature>
<reference evidence="2" key="1">
    <citation type="journal article" date="2021" name="Nat. Commun.">
        <title>Genetic determinants of endophytism in the Arabidopsis root mycobiome.</title>
        <authorList>
            <person name="Mesny F."/>
            <person name="Miyauchi S."/>
            <person name="Thiergart T."/>
            <person name="Pickel B."/>
            <person name="Atanasova L."/>
            <person name="Karlsson M."/>
            <person name="Huettel B."/>
            <person name="Barry K.W."/>
            <person name="Haridas S."/>
            <person name="Chen C."/>
            <person name="Bauer D."/>
            <person name="Andreopoulos W."/>
            <person name="Pangilinan J."/>
            <person name="LaButti K."/>
            <person name="Riley R."/>
            <person name="Lipzen A."/>
            <person name="Clum A."/>
            <person name="Drula E."/>
            <person name="Henrissat B."/>
            <person name="Kohler A."/>
            <person name="Grigoriev I.V."/>
            <person name="Martin F.M."/>
            <person name="Hacquard S."/>
        </authorList>
    </citation>
    <scope>NUCLEOTIDE SEQUENCE</scope>
    <source>
        <strain evidence="2">FSSC 5 MPI-SDFR-AT-0091</strain>
    </source>
</reference>
<name>A0A9P9KZL2_FUSSL</name>
<accession>A0A9P9KZL2</accession>
<dbReference type="EMBL" id="JAGTJS010000004">
    <property type="protein sequence ID" value="KAH7271250.1"/>
    <property type="molecule type" value="Genomic_DNA"/>
</dbReference>
<keyword evidence="3" id="KW-1185">Reference proteome</keyword>
<evidence type="ECO:0000313" key="2">
    <source>
        <dbReference type="EMBL" id="KAH7271250.1"/>
    </source>
</evidence>
<sequence>MDERGYPQQPALPGSRGTSAALSMTRTNNSTALLYPALPHFRSRAPGREREFRAPPLFPSVERARPMPRFCDSLRRLLSLSDCVCHLSLTRASLSASRIVGTGPAIQTEAQMQAHRPNGGWLVGVCAGNSSSHHPHTATYVQQALSTNVPDAAGLRQWLIQRWPLHANVSSLLILDDLNGRCCCCPRTAWPRDADVRRANMSVMLRTLWSFGFGDGVPEAEAWS</sequence>
<protein>
    <submittedName>
        <fullName evidence="2">Uncharacterized protein</fullName>
    </submittedName>
</protein>
<organism evidence="2 3">
    <name type="scientific">Fusarium solani</name>
    <name type="common">Filamentous fungus</name>
    <dbReference type="NCBI Taxonomy" id="169388"/>
    <lineage>
        <taxon>Eukaryota</taxon>
        <taxon>Fungi</taxon>
        <taxon>Dikarya</taxon>
        <taxon>Ascomycota</taxon>
        <taxon>Pezizomycotina</taxon>
        <taxon>Sordariomycetes</taxon>
        <taxon>Hypocreomycetidae</taxon>
        <taxon>Hypocreales</taxon>
        <taxon>Nectriaceae</taxon>
        <taxon>Fusarium</taxon>
        <taxon>Fusarium solani species complex</taxon>
    </lineage>
</organism>
<dbReference type="AlphaFoldDB" id="A0A9P9KZL2"/>
<comment type="caution">
    <text evidence="2">The sequence shown here is derived from an EMBL/GenBank/DDBJ whole genome shotgun (WGS) entry which is preliminary data.</text>
</comment>
<gene>
    <name evidence="2" type="ORF">B0J15DRAFT_461298</name>
</gene>
<proteinExistence type="predicted"/>
<dbReference type="Proteomes" id="UP000736672">
    <property type="component" value="Unassembled WGS sequence"/>
</dbReference>
<evidence type="ECO:0000313" key="3">
    <source>
        <dbReference type="Proteomes" id="UP000736672"/>
    </source>
</evidence>
<evidence type="ECO:0000256" key="1">
    <source>
        <dbReference type="SAM" id="MobiDB-lite"/>
    </source>
</evidence>